<evidence type="ECO:0000256" key="2">
    <source>
        <dbReference type="SAM" id="MobiDB-lite"/>
    </source>
</evidence>
<reference evidence="4" key="1">
    <citation type="submission" date="2021-02" db="EMBL/GenBank/DDBJ databases">
        <authorList>
            <person name="Dougan E. K."/>
            <person name="Rhodes N."/>
            <person name="Thang M."/>
            <person name="Chan C."/>
        </authorList>
    </citation>
    <scope>NUCLEOTIDE SEQUENCE</scope>
</reference>
<dbReference type="AlphaFoldDB" id="A0A812XWN1"/>
<feature type="compositionally biased region" description="Basic and acidic residues" evidence="2">
    <location>
        <begin position="378"/>
        <end position="399"/>
    </location>
</feature>
<dbReference type="PANTHER" id="PTHR47436">
    <property type="entry name" value="HISTONE-LYSINE N-METHYLTRANSFERASE ATXR2"/>
    <property type="match status" value="1"/>
</dbReference>
<feature type="domain" description="Fatty acid desaturase" evidence="3">
    <location>
        <begin position="783"/>
        <end position="926"/>
    </location>
</feature>
<dbReference type="Gene3D" id="1.25.40.20">
    <property type="entry name" value="Ankyrin repeat-containing domain"/>
    <property type="match status" value="1"/>
</dbReference>
<evidence type="ECO:0000259" key="3">
    <source>
        <dbReference type="Pfam" id="PF00487"/>
    </source>
</evidence>
<comment type="caution">
    <text evidence="4">The sequence shown here is derived from an EMBL/GenBank/DDBJ whole genome shotgun (WGS) entry which is preliminary data.</text>
</comment>
<dbReference type="PROSITE" id="PS50088">
    <property type="entry name" value="ANK_REPEAT"/>
    <property type="match status" value="2"/>
</dbReference>
<dbReference type="Pfam" id="PF00487">
    <property type="entry name" value="FA_desaturase"/>
    <property type="match status" value="1"/>
</dbReference>
<dbReference type="PROSITE" id="PS50297">
    <property type="entry name" value="ANK_REP_REGION"/>
    <property type="match status" value="2"/>
</dbReference>
<organism evidence="4 5">
    <name type="scientific">Symbiodinium necroappetens</name>
    <dbReference type="NCBI Taxonomy" id="1628268"/>
    <lineage>
        <taxon>Eukaryota</taxon>
        <taxon>Sar</taxon>
        <taxon>Alveolata</taxon>
        <taxon>Dinophyceae</taxon>
        <taxon>Suessiales</taxon>
        <taxon>Symbiodiniaceae</taxon>
        <taxon>Symbiodinium</taxon>
    </lineage>
</organism>
<dbReference type="SUPFAM" id="SSF48403">
    <property type="entry name" value="Ankyrin repeat"/>
    <property type="match status" value="1"/>
</dbReference>
<proteinExistence type="predicted"/>
<dbReference type="InterPro" id="IPR046341">
    <property type="entry name" value="SET_dom_sf"/>
</dbReference>
<feature type="region of interest" description="Disordered" evidence="2">
    <location>
        <begin position="377"/>
        <end position="400"/>
    </location>
</feature>
<dbReference type="PRINTS" id="PR01415">
    <property type="entry name" value="ANKYRIN"/>
</dbReference>
<protein>
    <submittedName>
        <fullName evidence="4">ATXR2 protein</fullName>
    </submittedName>
</protein>
<feature type="repeat" description="ANK" evidence="1">
    <location>
        <begin position="720"/>
        <end position="752"/>
    </location>
</feature>
<dbReference type="Proteomes" id="UP000601435">
    <property type="component" value="Unassembled WGS sequence"/>
</dbReference>
<dbReference type="InterPro" id="IPR044237">
    <property type="entry name" value="ATXR2-like"/>
</dbReference>
<dbReference type="EMBL" id="CAJNJA010038520">
    <property type="protein sequence ID" value="CAE7748042.1"/>
    <property type="molecule type" value="Genomic_DNA"/>
</dbReference>
<sequence>MPRRAREEVSVLRRAAKHGAMANAPMPSAILYSALGNPKDGFPGYCASHPPDWTGTQCKSWPGRHPEVYGPFRMGRLRAERLSDGRGRGLASGADVEAQEAVCAGQPPLSILQYSDSQSLCEVCAHCHRFCGSLATALRRCLEAAKAGTLEDHLPDPQLIADLEGPEWQIRGRVPCENGCGAVFCSEECAEAGRREGWHRILCVDLTEKQRQVWKCFQQYSVKYHEQFIAAARVIAEIISLVKYSGVELWEAMAYFSRFMKMSWLNMQNVPSMSTCQAGPMRGKLAALAQGRRERRQQVVLASLELLVAILWEEQWSEVLSLDFYSNLIGQFSLSNVWVQIEHPLNEQFEERCRSEEFRRSYGGLIQACQEAVQKVRAASEEPDQKNPEETAPSRKDSEEAFSLPRFEGSALYPCVALSNHSCQPNFTMRYADGCFADMVALRKIRKGDELNLAYVSPSTPLPERISTLWRNWGFVCTCPRCQEEMMLRTMEGDTASKESTEATAGYPGANLGVQLSPAGLAAALAVRKAPADTGTLSETESSDSEGDTEGEDSEEESSQSVTSEEDAGVSRARNAPFSGPFGATQVPPSVKVLEAAMRDLVADIADQEGGSKTKWCRPAIPPQAVLFQAASEGAPGKLKRALRDRADPNLRAISRCECALPVDGCVCLGYTPLHCAAQAGCDECVALLVREGAEVSLQSGRIRFRIQTADGQLSEAVADGLTPLHVAVACGHVQVARVLLQSGADVRQEAREPRRTAIGIAEWAGQRSLLELLRDAAQEQVEGRDPELPGANGSLSNYLNKLFGGEMATALYHFGRSALLGENAEGPWVPQEARRGVVISTRCQCAVYLLCLLLAAASSAARWWLINVWLLPLLVGQPALWGHFIAQHTATDHDRDARHTARVVLTHPAYQWLSWNMNYHAVHHMGYLHAHATVLRAALAVGQKAGSRSAPSPARLASGFVHLALLSGRLLGKQCRSASQEPLERRSRASVFFRLSSVLLRIRVEACPFAPSVLCRMFPFSLFPSNCARILPVTITKLDGSQVGCRITSTRATRVWLKLGRVSLRLADLGVFEILQLSERCFLQKSYRVMVGTLASSLNQCFPHSLSAVSPTARREAAESKSSPSAWRSGRSPGKVRIHKTPQRVKAV</sequence>
<dbReference type="CDD" id="cd20071">
    <property type="entry name" value="SET_SMYD"/>
    <property type="match status" value="1"/>
</dbReference>
<accession>A0A812XWN1</accession>
<name>A0A812XWN1_9DINO</name>
<keyword evidence="1" id="KW-0040">ANK repeat</keyword>
<feature type="compositionally biased region" description="Basic residues" evidence="2">
    <location>
        <begin position="1135"/>
        <end position="1149"/>
    </location>
</feature>
<dbReference type="PANTHER" id="PTHR47436:SF1">
    <property type="entry name" value="SET DOMAIN-CONTAINING PROTEIN"/>
    <property type="match status" value="1"/>
</dbReference>
<evidence type="ECO:0000313" key="4">
    <source>
        <dbReference type="EMBL" id="CAE7748042.1"/>
    </source>
</evidence>
<keyword evidence="5" id="KW-1185">Reference proteome</keyword>
<dbReference type="SUPFAM" id="SSF82199">
    <property type="entry name" value="SET domain"/>
    <property type="match status" value="1"/>
</dbReference>
<dbReference type="OrthoDB" id="426009at2759"/>
<dbReference type="SMART" id="SM00248">
    <property type="entry name" value="ANK"/>
    <property type="match status" value="2"/>
</dbReference>
<dbReference type="InterPro" id="IPR036770">
    <property type="entry name" value="Ankyrin_rpt-contain_sf"/>
</dbReference>
<dbReference type="GO" id="GO:0008168">
    <property type="term" value="F:methyltransferase activity"/>
    <property type="evidence" value="ECO:0007669"/>
    <property type="project" value="InterPro"/>
</dbReference>
<feature type="repeat" description="ANK" evidence="1">
    <location>
        <begin position="669"/>
        <end position="701"/>
    </location>
</feature>
<feature type="compositionally biased region" description="Acidic residues" evidence="2">
    <location>
        <begin position="541"/>
        <end position="568"/>
    </location>
</feature>
<dbReference type="InterPro" id="IPR005804">
    <property type="entry name" value="FA_desaturase_dom"/>
</dbReference>
<gene>
    <name evidence="4" type="primary">ATXR2</name>
    <name evidence="4" type="ORF">SNEC2469_LOCUS21679</name>
</gene>
<dbReference type="GO" id="GO:0006629">
    <property type="term" value="P:lipid metabolic process"/>
    <property type="evidence" value="ECO:0007669"/>
    <property type="project" value="InterPro"/>
</dbReference>
<evidence type="ECO:0000256" key="1">
    <source>
        <dbReference type="PROSITE-ProRule" id="PRU00023"/>
    </source>
</evidence>
<feature type="region of interest" description="Disordered" evidence="2">
    <location>
        <begin position="1116"/>
        <end position="1149"/>
    </location>
</feature>
<evidence type="ECO:0000313" key="5">
    <source>
        <dbReference type="Proteomes" id="UP000601435"/>
    </source>
</evidence>
<dbReference type="InterPro" id="IPR002110">
    <property type="entry name" value="Ankyrin_rpt"/>
</dbReference>
<feature type="region of interest" description="Disordered" evidence="2">
    <location>
        <begin position="532"/>
        <end position="587"/>
    </location>
</feature>
<dbReference type="Pfam" id="PF12796">
    <property type="entry name" value="Ank_2"/>
    <property type="match status" value="1"/>
</dbReference>
<dbReference type="Gene3D" id="2.170.270.10">
    <property type="entry name" value="SET domain"/>
    <property type="match status" value="1"/>
</dbReference>